<keyword evidence="4" id="KW-0804">Transcription</keyword>
<dbReference type="PANTHER" id="PTHR30126:SF39">
    <property type="entry name" value="HTH-TYPE TRANSCRIPTIONAL REGULATOR CYSL"/>
    <property type="match status" value="1"/>
</dbReference>
<dbReference type="FunFam" id="1.10.10.10:FF:000001">
    <property type="entry name" value="LysR family transcriptional regulator"/>
    <property type="match status" value="1"/>
</dbReference>
<proteinExistence type="inferred from homology"/>
<accession>A0A512N962</accession>
<organism evidence="6 7">
    <name type="scientific">Reyranella soli</name>
    <dbReference type="NCBI Taxonomy" id="1230389"/>
    <lineage>
        <taxon>Bacteria</taxon>
        <taxon>Pseudomonadati</taxon>
        <taxon>Pseudomonadota</taxon>
        <taxon>Alphaproteobacteria</taxon>
        <taxon>Hyphomicrobiales</taxon>
        <taxon>Reyranellaceae</taxon>
        <taxon>Reyranella</taxon>
    </lineage>
</organism>
<evidence type="ECO:0000313" key="6">
    <source>
        <dbReference type="EMBL" id="GEP55514.1"/>
    </source>
</evidence>
<name>A0A512N962_9HYPH</name>
<dbReference type="PANTHER" id="PTHR30126">
    <property type="entry name" value="HTH-TYPE TRANSCRIPTIONAL REGULATOR"/>
    <property type="match status" value="1"/>
</dbReference>
<protein>
    <submittedName>
        <fullName evidence="6">LysR family transcriptional regulator</fullName>
    </submittedName>
</protein>
<dbReference type="SUPFAM" id="SSF53850">
    <property type="entry name" value="Periplasmic binding protein-like II"/>
    <property type="match status" value="1"/>
</dbReference>
<dbReference type="AlphaFoldDB" id="A0A512N962"/>
<dbReference type="GO" id="GO:0000976">
    <property type="term" value="F:transcription cis-regulatory region binding"/>
    <property type="evidence" value="ECO:0007669"/>
    <property type="project" value="TreeGrafter"/>
</dbReference>
<evidence type="ECO:0000256" key="4">
    <source>
        <dbReference type="ARBA" id="ARBA00023163"/>
    </source>
</evidence>
<gene>
    <name evidence="6" type="ORF">RSO01_26800</name>
</gene>
<comment type="caution">
    <text evidence="6">The sequence shown here is derived from an EMBL/GenBank/DDBJ whole genome shotgun (WGS) entry which is preliminary data.</text>
</comment>
<dbReference type="EMBL" id="BKAJ01000038">
    <property type="protein sequence ID" value="GEP55514.1"/>
    <property type="molecule type" value="Genomic_DNA"/>
</dbReference>
<dbReference type="SUPFAM" id="SSF46785">
    <property type="entry name" value="Winged helix' DNA-binding domain"/>
    <property type="match status" value="1"/>
</dbReference>
<dbReference type="CDD" id="cd05466">
    <property type="entry name" value="PBP2_LTTR_substrate"/>
    <property type="match status" value="1"/>
</dbReference>
<dbReference type="InterPro" id="IPR005119">
    <property type="entry name" value="LysR_subst-bd"/>
</dbReference>
<keyword evidence="2" id="KW-0805">Transcription regulation</keyword>
<dbReference type="GO" id="GO:0003700">
    <property type="term" value="F:DNA-binding transcription factor activity"/>
    <property type="evidence" value="ECO:0007669"/>
    <property type="project" value="InterPro"/>
</dbReference>
<dbReference type="OrthoDB" id="9791253at2"/>
<dbReference type="Gene3D" id="3.40.190.290">
    <property type="match status" value="1"/>
</dbReference>
<evidence type="ECO:0000259" key="5">
    <source>
        <dbReference type="PROSITE" id="PS50931"/>
    </source>
</evidence>
<comment type="similarity">
    <text evidence="1">Belongs to the LysR transcriptional regulatory family.</text>
</comment>
<keyword evidence="3" id="KW-0238">DNA-binding</keyword>
<reference evidence="6 7" key="1">
    <citation type="submission" date="2019-07" db="EMBL/GenBank/DDBJ databases">
        <title>Whole genome shotgun sequence of Reyranella soli NBRC 108950.</title>
        <authorList>
            <person name="Hosoyama A."/>
            <person name="Uohara A."/>
            <person name="Ohji S."/>
            <person name="Ichikawa N."/>
        </authorList>
    </citation>
    <scope>NUCLEOTIDE SEQUENCE [LARGE SCALE GENOMIC DNA]</scope>
    <source>
        <strain evidence="6 7">NBRC 108950</strain>
    </source>
</reference>
<sequence>MRRIRSSRPTVTTLSFDLGVLQVFLMVCEKGSMGAAAKALGITQPAVSQAISDLERGLGKKLFERSVRPLALTAVGALLRQKANLLVAEAHEVSAAIGDAEQGYLFRVRLGLAGSVMRAFALRLAEFLSTQASEVAIYSGSTPSHIEGIINRTVDMSISWSGMEDTDWAERHSILEESYILLFPSSFPESREGLATIAKRLPLIRHSARSQTGKDVDRHLRRMGIDIPRFLEFDSPIGVTAAVAAGIGWAITTPLSNFEGGLTPLIRPMKLPGPGFTRRLYLFARKNELGRLPRAVANEAKQVLKSDIVPQLAKYMPWAKDKVRIEPIR</sequence>
<feature type="domain" description="HTH lysR-type" evidence="5">
    <location>
        <begin position="16"/>
        <end position="73"/>
    </location>
</feature>
<dbReference type="Gene3D" id="1.10.10.10">
    <property type="entry name" value="Winged helix-like DNA-binding domain superfamily/Winged helix DNA-binding domain"/>
    <property type="match status" value="1"/>
</dbReference>
<evidence type="ECO:0000313" key="7">
    <source>
        <dbReference type="Proteomes" id="UP000321058"/>
    </source>
</evidence>
<keyword evidence="7" id="KW-1185">Reference proteome</keyword>
<dbReference type="InterPro" id="IPR036390">
    <property type="entry name" value="WH_DNA-bd_sf"/>
</dbReference>
<dbReference type="InterPro" id="IPR000847">
    <property type="entry name" value="LysR_HTH_N"/>
</dbReference>
<evidence type="ECO:0000256" key="1">
    <source>
        <dbReference type="ARBA" id="ARBA00009437"/>
    </source>
</evidence>
<dbReference type="PRINTS" id="PR00039">
    <property type="entry name" value="HTHLYSR"/>
</dbReference>
<evidence type="ECO:0000256" key="2">
    <source>
        <dbReference type="ARBA" id="ARBA00023015"/>
    </source>
</evidence>
<dbReference type="Proteomes" id="UP000321058">
    <property type="component" value="Unassembled WGS sequence"/>
</dbReference>
<dbReference type="InterPro" id="IPR036388">
    <property type="entry name" value="WH-like_DNA-bd_sf"/>
</dbReference>
<dbReference type="Pfam" id="PF00126">
    <property type="entry name" value="HTH_1"/>
    <property type="match status" value="1"/>
</dbReference>
<dbReference type="Pfam" id="PF03466">
    <property type="entry name" value="LysR_substrate"/>
    <property type="match status" value="1"/>
</dbReference>
<evidence type="ECO:0000256" key="3">
    <source>
        <dbReference type="ARBA" id="ARBA00023125"/>
    </source>
</evidence>
<dbReference type="PROSITE" id="PS50931">
    <property type="entry name" value="HTH_LYSR"/>
    <property type="match status" value="1"/>
</dbReference>